<dbReference type="SUPFAM" id="SSF52540">
    <property type="entry name" value="P-loop containing nucleoside triphosphate hydrolases"/>
    <property type="match status" value="1"/>
</dbReference>
<name>A0ABU4WVX9_9HYPH</name>
<feature type="region of interest" description="Disordered" evidence="1">
    <location>
        <begin position="1172"/>
        <end position="1201"/>
    </location>
</feature>
<gene>
    <name evidence="3" type="ORF">RFM51_11510</name>
</gene>
<feature type="region of interest" description="Disordered" evidence="1">
    <location>
        <begin position="1"/>
        <end position="23"/>
    </location>
</feature>
<sequence>MQTIAMTENEPSPEIIRGSSPASRGPAGTYIEGELGALYLLAMLTGNRAPGLPEARVVGVRFQGVEQGFKLDDLIVSGAGLAGDFILEIQSKRDITFSPGDSVYQDVASQIAASSAGAVPEDRHLLGIATQRTSRKISGAYQDVLKWARTAESGTAFFNRIDAKGVASKDMREFVATTRKHLIAGGIADNDQAIWLLLRRMLILEFDFEAKVPIARTYGQALARMALADEDVVRVEALWSRLIDLSIKTGTTGGMIDRNMLRADLAEAGFRLAGDRDYGPARARLAELARNTLAHVGTSVAGVTLPRLEAVAAVDDASEAHRFIEIHGNTGVGKSWVLRHFAERMARQAPIIVLDRDATPAGGWLPFSNALGIPGSAIEFLTDLAASGGPMLFIDGIDMFDDRGRQRTIIELMRAASVIPGFTIIATMRTAGHGDVESWLDEGIVAALGGAHRISVGPLSEDEIAMLVDQAPDLRLLLDPDHPAAGLARNLYRLSRLLTVPSATEVRTEAAMADLWWKRADGAPAPEVRAAQRLLAALAASALMGEDGIDLTDDSSARSHLLGALTLKEVRRDRLDFYHDVLRDWAIGSYIAEDPSRLAELNLTVPVSPRVARGIEFAGRLALERRNYSAWTDLLARLSSQGAHGSWRRQAILALSRSEAGIELLEMCSGGLLADNAALLIELCRTITATETVATADLMTMPDGSKADLPRSYRTTVTGSAVLLLRWAVAHAAEIPMSAIGAVVELVQIQIFLLKHLRLFANQTAVMLFGWLRQLDVRDAEVTIPGERGLWASDAQRRAIEQLRPIAVLLSEYAPDPLKAYLREVSAERDSHKVNAIRPYSKLIAPVAPAELANLVLSSLIEKRERRGRHDRSMERAFSFADSDYLPASPAQPPFLDLLESDATEGLRLIRTLVAEAIAFNTEGLPRESDGFTVDLGQGPRFFPWTSSYLWSRDQSHEYSAASGLKALEAWSQQRLDDGVAVDEVLTDIFGPEGSCAAYLSVAIDVLLSHFRVGRDALAAFVADPELLATDRARQIHDQIGSGINFPIGKEPDGKVKLSDLRARPSRGVSLFDIVPHYMGDDTIANRLRERLSAAIENLEPYEPYSNWGDARFIARCANNMLQRSNWTDIGEGKLAYQPPADEAAHLAAMEKKRREAVRSTEIEARISLATDGDGEHATASTARAAVEHAEGDLPDHSDTDALKSRSTRLITTALLVARDGDDELLATHERWVRDVISIALDEQSDRGGVSQNTLRFNRPAIATLALIHLWGRKGSNADRDMLIRLATRKDRSAAPAFSAGLAQILEIERRLFKAAMRAAFASMTWRWKSYQEEEDEDEHARFEAERAAAIDAAVSAEIAWLDGGVEPGWPTWPKERPHLRYRSRIRVAAPVTPAKFDEVIEIVHVDSPAAAKWLSMIQAAPTGSIGWRQEVVAAYADWTARMNGLGLSVDIEIDRDPHDWNLHYYALFAERLLDGTPASFDSDLKLVTDLPDEPFCDVAQAVMHAADALYFNDPNRSASRPADLRAKLVERVIALKRWKYAKDPASSQIDMQSAGVIAKMLLNTHNPFNGTDTYLPPALFDRVDPLLPTMRPLLPGGPTAFVALCTMRLLLVAPRARHLDFVLDAVETWFDRTHAAGLWIAAGIGRSVVRWFDTAFADQPDLLIPAHRARGRIDRALGNLIGVGIAEAHELELRVEAAASEPPGRREAVRLPLRDRQGS</sequence>
<evidence type="ECO:0000313" key="3">
    <source>
        <dbReference type="EMBL" id="MDX8440222.1"/>
    </source>
</evidence>
<reference evidence="3 4" key="1">
    <citation type="submission" date="2023-08" db="EMBL/GenBank/DDBJ databases">
        <title>Implementing the SeqCode for naming new Mesorhizobium species isolated from Vachellia karroo root nodules.</title>
        <authorList>
            <person name="Van Lill M."/>
        </authorList>
    </citation>
    <scope>NUCLEOTIDE SEQUENCE [LARGE SCALE GENOMIC DNA]</scope>
    <source>
        <strain evidence="3 4">VK3E</strain>
    </source>
</reference>
<protein>
    <recommendedName>
        <fullName evidence="2">AAA+ ATPase domain-containing protein</fullName>
    </recommendedName>
</protein>
<dbReference type="SMART" id="SM00382">
    <property type="entry name" value="AAA"/>
    <property type="match status" value="1"/>
</dbReference>
<dbReference type="Proteomes" id="UP001272097">
    <property type="component" value="Unassembled WGS sequence"/>
</dbReference>
<evidence type="ECO:0000313" key="4">
    <source>
        <dbReference type="Proteomes" id="UP001272097"/>
    </source>
</evidence>
<dbReference type="InterPro" id="IPR027417">
    <property type="entry name" value="P-loop_NTPase"/>
</dbReference>
<feature type="domain" description="AAA+ ATPase" evidence="2">
    <location>
        <begin position="320"/>
        <end position="460"/>
    </location>
</feature>
<organism evidence="3 4">
    <name type="scientific">Mesorhizobium australafricanum</name>
    <dbReference type="NCBI Taxonomy" id="3072311"/>
    <lineage>
        <taxon>Bacteria</taxon>
        <taxon>Pseudomonadati</taxon>
        <taxon>Pseudomonadota</taxon>
        <taxon>Alphaproteobacteria</taxon>
        <taxon>Hyphomicrobiales</taxon>
        <taxon>Phyllobacteriaceae</taxon>
        <taxon>Mesorhizobium</taxon>
    </lineage>
</organism>
<dbReference type="EMBL" id="JAVIIS010000013">
    <property type="protein sequence ID" value="MDX8440222.1"/>
    <property type="molecule type" value="Genomic_DNA"/>
</dbReference>
<accession>A0ABU4WVX9</accession>
<feature type="compositionally biased region" description="Basic and acidic residues" evidence="1">
    <location>
        <begin position="1186"/>
        <end position="1201"/>
    </location>
</feature>
<feature type="compositionally biased region" description="Polar residues" evidence="1">
    <location>
        <begin position="1"/>
        <end position="10"/>
    </location>
</feature>
<keyword evidence="4" id="KW-1185">Reference proteome</keyword>
<evidence type="ECO:0000259" key="2">
    <source>
        <dbReference type="SMART" id="SM00382"/>
    </source>
</evidence>
<comment type="caution">
    <text evidence="3">The sequence shown here is derived from an EMBL/GenBank/DDBJ whole genome shotgun (WGS) entry which is preliminary data.</text>
</comment>
<proteinExistence type="predicted"/>
<evidence type="ECO:0000256" key="1">
    <source>
        <dbReference type="SAM" id="MobiDB-lite"/>
    </source>
</evidence>
<dbReference type="InterPro" id="IPR003593">
    <property type="entry name" value="AAA+_ATPase"/>
</dbReference>